<feature type="region of interest" description="Disordered" evidence="2">
    <location>
        <begin position="1"/>
        <end position="21"/>
    </location>
</feature>
<dbReference type="Proteomes" id="UP001472866">
    <property type="component" value="Chromosome 06"/>
</dbReference>
<keyword evidence="1" id="KW-0853">WD repeat</keyword>
<dbReference type="PANTHER" id="PTHR19847">
    <property type="entry name" value="DDB1- AND CUL4-ASSOCIATED FACTOR 11"/>
    <property type="match status" value="1"/>
</dbReference>
<evidence type="ECO:0000256" key="2">
    <source>
        <dbReference type="SAM" id="MobiDB-lite"/>
    </source>
</evidence>
<dbReference type="InterPro" id="IPR015943">
    <property type="entry name" value="WD40/YVTN_repeat-like_dom_sf"/>
</dbReference>
<dbReference type="PANTHER" id="PTHR19847:SF7">
    <property type="entry name" value="DDB1- AND CUL4-ASSOCIATED FACTOR 11"/>
    <property type="match status" value="1"/>
</dbReference>
<accession>A0AAX4P9Z9</accession>
<feature type="compositionally biased region" description="Polar residues" evidence="2">
    <location>
        <begin position="50"/>
        <end position="59"/>
    </location>
</feature>
<dbReference type="GO" id="GO:0080008">
    <property type="term" value="C:Cul4-RING E3 ubiquitin ligase complex"/>
    <property type="evidence" value="ECO:0007669"/>
    <property type="project" value="TreeGrafter"/>
</dbReference>
<feature type="repeat" description="WD" evidence="1">
    <location>
        <begin position="488"/>
        <end position="520"/>
    </location>
</feature>
<dbReference type="InterPro" id="IPR001680">
    <property type="entry name" value="WD40_rpt"/>
</dbReference>
<name>A0AAX4P9Z9_9CHLO</name>
<dbReference type="SUPFAM" id="SSF50978">
    <property type="entry name" value="WD40 repeat-like"/>
    <property type="match status" value="1"/>
</dbReference>
<sequence length="575" mass="63567">MSSIPPQTTTASPVRSSASSEDELWYDALLFVDDECRERQRQEWDGRTGPGSTRPSTSMAADDAETLETRTSLQAGPSSRGDGTEGDDLAGAADRNIRRLELLERLRGVLRSNVAWEGQGGRSHTASLIRRREMEGHWSSSKRARVTSTVLPKQRPMVVASGNSRGYIGHFAADGEFFVAGFQNQVIRLYDVASQARHSDPWKLEVEVSAKSLNWTITDTCLCKRRRLLVYSTISPVLHAVKFDEYDDKTATRHTPIDFGEGHSNGAFGLWAVELSPDGNFLLAGSSDNAVYLYDLEDGRLATSAVSHSEDVNSVCFLDSRASDVFISAGDDCMIKVWDLRCLAPSNGDGRVARPQGTLPGHTEGVAHVSPKGDGRYLISNGKDQKCKLWDVRMMRSGAGYTSTLPRKHPKGFEWDYRWQPYPGDPHEDHHPDDCSIATFFGHKVLQTLIRCRWSPAETTGQRYVFSGSQCGGLFVWDVITGQQVAVYRHHRSVVRDCDWHPHRPMLATVGWDGNVVQWQDLAGEDEEKGGGVGSGARHPGNFVRAEPAGAAMHNLAHCIPSPALYCIKNRIVDE</sequence>
<evidence type="ECO:0000256" key="1">
    <source>
        <dbReference type="PROSITE-ProRule" id="PRU00221"/>
    </source>
</evidence>
<feature type="repeat" description="WD" evidence="1">
    <location>
        <begin position="305"/>
        <end position="341"/>
    </location>
</feature>
<dbReference type="Pfam" id="PF00400">
    <property type="entry name" value="WD40"/>
    <property type="match status" value="4"/>
</dbReference>
<dbReference type="Gene3D" id="2.130.10.10">
    <property type="entry name" value="YVTN repeat-like/Quinoprotein amine dehydrogenase"/>
    <property type="match status" value="3"/>
</dbReference>
<dbReference type="PROSITE" id="PS50082">
    <property type="entry name" value="WD_REPEATS_2"/>
    <property type="match status" value="4"/>
</dbReference>
<feature type="compositionally biased region" description="Polar residues" evidence="2">
    <location>
        <begin position="1"/>
        <end position="19"/>
    </location>
</feature>
<feature type="repeat" description="WD" evidence="1">
    <location>
        <begin position="272"/>
        <end position="304"/>
    </location>
</feature>
<organism evidence="3 4">
    <name type="scientific">Chloropicon roscoffensis</name>
    <dbReference type="NCBI Taxonomy" id="1461544"/>
    <lineage>
        <taxon>Eukaryota</taxon>
        <taxon>Viridiplantae</taxon>
        <taxon>Chlorophyta</taxon>
        <taxon>Chloropicophyceae</taxon>
        <taxon>Chloropicales</taxon>
        <taxon>Chloropicaceae</taxon>
        <taxon>Chloropicon</taxon>
    </lineage>
</organism>
<dbReference type="GO" id="GO:0043161">
    <property type="term" value="P:proteasome-mediated ubiquitin-dependent protein catabolic process"/>
    <property type="evidence" value="ECO:0007669"/>
    <property type="project" value="TreeGrafter"/>
</dbReference>
<feature type="repeat" description="WD" evidence="1">
    <location>
        <begin position="359"/>
        <end position="393"/>
    </location>
</feature>
<dbReference type="SMART" id="SM00320">
    <property type="entry name" value="WD40"/>
    <property type="match status" value="6"/>
</dbReference>
<dbReference type="EMBL" id="CP151506">
    <property type="protein sequence ID" value="WZN62891.1"/>
    <property type="molecule type" value="Genomic_DNA"/>
</dbReference>
<evidence type="ECO:0000313" key="4">
    <source>
        <dbReference type="Proteomes" id="UP001472866"/>
    </source>
</evidence>
<dbReference type="InterPro" id="IPR051859">
    <property type="entry name" value="DCAF"/>
</dbReference>
<reference evidence="3 4" key="1">
    <citation type="submission" date="2024-03" db="EMBL/GenBank/DDBJ databases">
        <title>Complete genome sequence of the green alga Chloropicon roscoffensis RCC1871.</title>
        <authorList>
            <person name="Lemieux C."/>
            <person name="Pombert J.-F."/>
            <person name="Otis C."/>
            <person name="Turmel M."/>
        </authorList>
    </citation>
    <scope>NUCLEOTIDE SEQUENCE [LARGE SCALE GENOMIC DNA]</scope>
    <source>
        <strain evidence="3 4">RCC1871</strain>
    </source>
</reference>
<proteinExistence type="predicted"/>
<keyword evidence="4" id="KW-1185">Reference proteome</keyword>
<dbReference type="InterPro" id="IPR036322">
    <property type="entry name" value="WD40_repeat_dom_sf"/>
</dbReference>
<gene>
    <name evidence="3" type="ORF">HKI87_06g44360</name>
</gene>
<dbReference type="AlphaFoldDB" id="A0AAX4P9Z9"/>
<evidence type="ECO:0000313" key="3">
    <source>
        <dbReference type="EMBL" id="WZN62891.1"/>
    </source>
</evidence>
<feature type="region of interest" description="Disordered" evidence="2">
    <location>
        <begin position="39"/>
        <end position="90"/>
    </location>
</feature>
<protein>
    <submittedName>
        <fullName evidence="3">WD40 repeat domain-containing protein</fullName>
    </submittedName>
</protein>
<dbReference type="PROSITE" id="PS50294">
    <property type="entry name" value="WD_REPEATS_REGION"/>
    <property type="match status" value="2"/>
</dbReference>